<comment type="pathway">
    <text evidence="1 7">Cell wall biogenesis; peptidoglycan biosynthesis.</text>
</comment>
<evidence type="ECO:0000256" key="1">
    <source>
        <dbReference type="ARBA" id="ARBA00004752"/>
    </source>
</evidence>
<dbReference type="Pfam" id="PF03734">
    <property type="entry name" value="YkuD"/>
    <property type="match status" value="1"/>
</dbReference>
<evidence type="ECO:0000259" key="9">
    <source>
        <dbReference type="PROSITE" id="PS52029"/>
    </source>
</evidence>
<dbReference type="GO" id="GO:0004180">
    <property type="term" value="F:carboxypeptidase activity"/>
    <property type="evidence" value="ECO:0007669"/>
    <property type="project" value="UniProtKB-ARBA"/>
</dbReference>
<accession>A0A2A2SB75</accession>
<dbReference type="PANTHER" id="PTHR41533:SF2">
    <property type="entry name" value="BLR7131 PROTEIN"/>
    <property type="match status" value="1"/>
</dbReference>
<dbReference type="Gene3D" id="2.40.440.10">
    <property type="entry name" value="L,D-transpeptidase catalytic domain-like"/>
    <property type="match status" value="1"/>
</dbReference>
<dbReference type="EMBL" id="NSLI01000005">
    <property type="protein sequence ID" value="PAX06554.1"/>
    <property type="molecule type" value="Genomic_DNA"/>
</dbReference>
<dbReference type="Pfam" id="PF01471">
    <property type="entry name" value="PG_binding_1"/>
    <property type="match status" value="1"/>
</dbReference>
<dbReference type="InterPro" id="IPR002477">
    <property type="entry name" value="Peptidoglycan-bd-like"/>
</dbReference>
<feature type="active site" description="Nucleophile" evidence="7">
    <location>
        <position position="352"/>
    </location>
</feature>
<evidence type="ECO:0000256" key="4">
    <source>
        <dbReference type="ARBA" id="ARBA00022960"/>
    </source>
</evidence>
<dbReference type="Gene3D" id="1.10.101.10">
    <property type="entry name" value="PGBD-like superfamily/PGBD"/>
    <property type="match status" value="1"/>
</dbReference>
<proteinExistence type="inferred from homology"/>
<evidence type="ECO:0000256" key="2">
    <source>
        <dbReference type="ARBA" id="ARBA00005992"/>
    </source>
</evidence>
<name>A0A2A2SB75_9SPHN</name>
<dbReference type="GO" id="GO:0016740">
    <property type="term" value="F:transferase activity"/>
    <property type="evidence" value="ECO:0007669"/>
    <property type="project" value="UniProtKB-KW"/>
</dbReference>
<dbReference type="RefSeq" id="WP_095999299.1">
    <property type="nucleotide sequence ID" value="NZ_NSLI01000005.1"/>
</dbReference>
<dbReference type="UniPathway" id="UPA00219"/>
<evidence type="ECO:0000256" key="7">
    <source>
        <dbReference type="PROSITE-ProRule" id="PRU01373"/>
    </source>
</evidence>
<evidence type="ECO:0000256" key="8">
    <source>
        <dbReference type="SAM" id="SignalP"/>
    </source>
</evidence>
<keyword evidence="5 7" id="KW-0573">Peptidoglycan synthesis</keyword>
<dbReference type="PROSITE" id="PS51257">
    <property type="entry name" value="PROKAR_LIPOPROTEIN"/>
    <property type="match status" value="1"/>
</dbReference>
<feature type="chain" id="PRO_5012607097" evidence="8">
    <location>
        <begin position="21"/>
        <end position="431"/>
    </location>
</feature>
<dbReference type="PROSITE" id="PS52029">
    <property type="entry name" value="LD_TPASE"/>
    <property type="match status" value="1"/>
</dbReference>
<dbReference type="AlphaFoldDB" id="A0A2A2SB75"/>
<keyword evidence="6 7" id="KW-0961">Cell wall biogenesis/degradation</keyword>
<feature type="signal peptide" evidence="8">
    <location>
        <begin position="1"/>
        <end position="20"/>
    </location>
</feature>
<keyword evidence="11" id="KW-1185">Reference proteome</keyword>
<dbReference type="OrthoDB" id="9778545at2"/>
<dbReference type="GO" id="GO:0009252">
    <property type="term" value="P:peptidoglycan biosynthetic process"/>
    <property type="evidence" value="ECO:0007669"/>
    <property type="project" value="UniProtKB-UniPathway"/>
</dbReference>
<feature type="domain" description="L,D-TPase catalytic" evidence="9">
    <location>
        <begin position="197"/>
        <end position="378"/>
    </location>
</feature>
<keyword evidence="4 7" id="KW-0133">Cell shape</keyword>
<keyword evidence="8" id="KW-0732">Signal</keyword>
<dbReference type="InterPro" id="IPR036365">
    <property type="entry name" value="PGBD-like_sf"/>
</dbReference>
<dbReference type="Proteomes" id="UP000218151">
    <property type="component" value="Unassembled WGS sequence"/>
</dbReference>
<dbReference type="SUPFAM" id="SSF47090">
    <property type="entry name" value="PGBD-like"/>
    <property type="match status" value="1"/>
</dbReference>
<feature type="active site" description="Proton donor/acceptor" evidence="7">
    <location>
        <position position="333"/>
    </location>
</feature>
<sequence>MIRRLLLLALAASVACPAQAQWRRDDKPIEPVDIPPSIQQGVDMIYVDPEIAPRVRERAGLMGELGIKYEPGAPIDLFQPVSLFYTSLRRGLQRYRSEWGGLPQVEVEAGPVLKPGAAGGRVAALRERLGLAPGDKYDAALARAVKRYQQVHGIKADGVAGAATVESLNRGAAHYERVLMVNLDRARTLPGSDEKGRYVLVDAGAARIFLVEDGKVTDSMKAIVGKAASPTPVMAAVMRYASVNPYWNVPVDLAKTLVAPKVLSEGLGHIASERYQLLSDWTADAEEVDPASVDWRAVADGSVELRVRQLPGANNSMGRIKFMMPNDYGIYLHDTNDKSLFGRAERWISNGCVRVEDAGRLATWLFGEMPAGKDPKVEEDVPLPEPVPVYITYLTAEGTADGVLFRGDPYDRDGALVGRYVAADDAEAAGG</sequence>
<dbReference type="GO" id="GO:0071555">
    <property type="term" value="P:cell wall organization"/>
    <property type="evidence" value="ECO:0007669"/>
    <property type="project" value="UniProtKB-UniRule"/>
</dbReference>
<dbReference type="InterPro" id="IPR005490">
    <property type="entry name" value="LD_TPept_cat_dom"/>
</dbReference>
<dbReference type="GO" id="GO:0008360">
    <property type="term" value="P:regulation of cell shape"/>
    <property type="evidence" value="ECO:0007669"/>
    <property type="project" value="UniProtKB-UniRule"/>
</dbReference>
<evidence type="ECO:0000256" key="3">
    <source>
        <dbReference type="ARBA" id="ARBA00022679"/>
    </source>
</evidence>
<dbReference type="InterPro" id="IPR036366">
    <property type="entry name" value="PGBDSf"/>
</dbReference>
<comment type="caution">
    <text evidence="10">The sequence shown here is derived from an EMBL/GenBank/DDBJ whole genome shotgun (WGS) entry which is preliminary data.</text>
</comment>
<evidence type="ECO:0000313" key="10">
    <source>
        <dbReference type="EMBL" id="PAX06554.1"/>
    </source>
</evidence>
<reference evidence="11" key="1">
    <citation type="submission" date="2017-09" db="EMBL/GenBank/DDBJ databases">
        <authorList>
            <person name="Feng G."/>
            <person name="Zhu H."/>
        </authorList>
    </citation>
    <scope>NUCLEOTIDE SEQUENCE [LARGE SCALE GENOMIC DNA]</scope>
    <source>
        <strain evidence="11">1PNM-20</strain>
    </source>
</reference>
<protein>
    <submittedName>
        <fullName evidence="10">Murein L,D-transpeptidase</fullName>
    </submittedName>
</protein>
<dbReference type="CDD" id="cd16913">
    <property type="entry name" value="YkuD_like"/>
    <property type="match status" value="1"/>
</dbReference>
<gene>
    <name evidence="10" type="ORF">CKY28_15485</name>
</gene>
<dbReference type="SUPFAM" id="SSF141523">
    <property type="entry name" value="L,D-transpeptidase catalytic domain-like"/>
    <property type="match status" value="1"/>
</dbReference>
<dbReference type="InterPro" id="IPR038063">
    <property type="entry name" value="Transpep_catalytic_dom"/>
</dbReference>
<evidence type="ECO:0000256" key="5">
    <source>
        <dbReference type="ARBA" id="ARBA00022984"/>
    </source>
</evidence>
<dbReference type="PANTHER" id="PTHR41533">
    <property type="entry name" value="L,D-TRANSPEPTIDASE HI_1667-RELATED"/>
    <property type="match status" value="1"/>
</dbReference>
<keyword evidence="3" id="KW-0808">Transferase</keyword>
<evidence type="ECO:0000313" key="11">
    <source>
        <dbReference type="Proteomes" id="UP000218151"/>
    </source>
</evidence>
<comment type="similarity">
    <text evidence="2">Belongs to the YkuD family.</text>
</comment>
<evidence type="ECO:0000256" key="6">
    <source>
        <dbReference type="ARBA" id="ARBA00023316"/>
    </source>
</evidence>
<organism evidence="10 11">
    <name type="scientific">Sphingomonas lenta</name>
    <dbReference type="NCBI Taxonomy" id="1141887"/>
    <lineage>
        <taxon>Bacteria</taxon>
        <taxon>Pseudomonadati</taxon>
        <taxon>Pseudomonadota</taxon>
        <taxon>Alphaproteobacteria</taxon>
        <taxon>Sphingomonadales</taxon>
        <taxon>Sphingomonadaceae</taxon>
        <taxon>Sphingomonas</taxon>
    </lineage>
</organism>
<dbReference type="InterPro" id="IPR052905">
    <property type="entry name" value="LD-transpeptidase_YkuD-like"/>
</dbReference>